<protein>
    <submittedName>
        <fullName evidence="10">Iron ABC transporter permease</fullName>
    </submittedName>
</protein>
<reference evidence="10 11" key="1">
    <citation type="submission" date="2018-08" db="EMBL/GenBank/DDBJ databases">
        <title>Acidipila sp. 4G-K13, an acidobacterium isolated from forest soil.</title>
        <authorList>
            <person name="Gao Z.-H."/>
            <person name="Qiu L.-H."/>
        </authorList>
    </citation>
    <scope>NUCLEOTIDE SEQUENCE [LARGE SCALE GENOMIC DNA]</scope>
    <source>
        <strain evidence="10 11">4G-K13</strain>
    </source>
</reference>
<dbReference type="GO" id="GO:0005886">
    <property type="term" value="C:plasma membrane"/>
    <property type="evidence" value="ECO:0007669"/>
    <property type="project" value="UniProtKB-SubCell"/>
</dbReference>
<dbReference type="Pfam" id="PF01032">
    <property type="entry name" value="FecCD"/>
    <property type="match status" value="1"/>
</dbReference>
<gene>
    <name evidence="10" type="ORF">D0Y96_09365</name>
</gene>
<keyword evidence="5 9" id="KW-0812">Transmembrane</keyword>
<dbReference type="InterPro" id="IPR000522">
    <property type="entry name" value="ABC_transptr_permease_BtuC"/>
</dbReference>
<feature type="transmembrane region" description="Helical" evidence="9">
    <location>
        <begin position="189"/>
        <end position="207"/>
    </location>
</feature>
<dbReference type="InterPro" id="IPR037294">
    <property type="entry name" value="ABC_BtuC-like"/>
</dbReference>
<comment type="subcellular location">
    <subcellularLocation>
        <location evidence="1">Cell membrane</location>
        <topology evidence="1">Multi-pass membrane protein</topology>
    </subcellularLocation>
</comment>
<keyword evidence="6 9" id="KW-1133">Transmembrane helix</keyword>
<evidence type="ECO:0000256" key="5">
    <source>
        <dbReference type="ARBA" id="ARBA00022692"/>
    </source>
</evidence>
<evidence type="ECO:0000256" key="4">
    <source>
        <dbReference type="ARBA" id="ARBA00022475"/>
    </source>
</evidence>
<evidence type="ECO:0000256" key="1">
    <source>
        <dbReference type="ARBA" id="ARBA00004651"/>
    </source>
</evidence>
<evidence type="ECO:0000256" key="8">
    <source>
        <dbReference type="SAM" id="MobiDB-lite"/>
    </source>
</evidence>
<accession>A0A372IQA1</accession>
<dbReference type="PANTHER" id="PTHR30472:SF25">
    <property type="entry name" value="ABC TRANSPORTER PERMEASE PROTEIN MJ0876-RELATED"/>
    <property type="match status" value="1"/>
</dbReference>
<feature type="transmembrane region" description="Helical" evidence="9">
    <location>
        <begin position="412"/>
        <end position="434"/>
    </location>
</feature>
<feature type="transmembrane region" description="Helical" evidence="9">
    <location>
        <begin position="440"/>
        <end position="458"/>
    </location>
</feature>
<organism evidence="10 11">
    <name type="scientific">Paracidobacterium acidisoli</name>
    <dbReference type="NCBI Taxonomy" id="2303751"/>
    <lineage>
        <taxon>Bacteria</taxon>
        <taxon>Pseudomonadati</taxon>
        <taxon>Acidobacteriota</taxon>
        <taxon>Terriglobia</taxon>
        <taxon>Terriglobales</taxon>
        <taxon>Acidobacteriaceae</taxon>
        <taxon>Paracidobacterium</taxon>
    </lineage>
</organism>
<feature type="transmembrane region" description="Helical" evidence="9">
    <location>
        <begin position="324"/>
        <end position="345"/>
    </location>
</feature>
<proteinExistence type="inferred from homology"/>
<evidence type="ECO:0000256" key="6">
    <source>
        <dbReference type="ARBA" id="ARBA00022989"/>
    </source>
</evidence>
<dbReference type="EMBL" id="QVQT01000003">
    <property type="protein sequence ID" value="RFU16931.1"/>
    <property type="molecule type" value="Genomic_DNA"/>
</dbReference>
<keyword evidence="7 9" id="KW-0472">Membrane</keyword>
<evidence type="ECO:0000256" key="9">
    <source>
        <dbReference type="SAM" id="Phobius"/>
    </source>
</evidence>
<evidence type="ECO:0000313" key="10">
    <source>
        <dbReference type="EMBL" id="RFU16931.1"/>
    </source>
</evidence>
<comment type="caution">
    <text evidence="10">The sequence shown here is derived from an EMBL/GenBank/DDBJ whole genome shotgun (WGS) entry which is preliminary data.</text>
</comment>
<dbReference type="Proteomes" id="UP000264702">
    <property type="component" value="Unassembled WGS sequence"/>
</dbReference>
<keyword evidence="11" id="KW-1185">Reference proteome</keyword>
<dbReference type="FunFam" id="1.10.3470.10:FF:000001">
    <property type="entry name" value="Vitamin B12 ABC transporter permease BtuC"/>
    <property type="match status" value="1"/>
</dbReference>
<feature type="transmembrane region" description="Helical" evidence="9">
    <location>
        <begin position="246"/>
        <end position="267"/>
    </location>
</feature>
<evidence type="ECO:0000256" key="7">
    <source>
        <dbReference type="ARBA" id="ARBA00023136"/>
    </source>
</evidence>
<dbReference type="AlphaFoldDB" id="A0A372IQA1"/>
<dbReference type="CDD" id="cd06550">
    <property type="entry name" value="TM_ABC_iron-siderophores_like"/>
    <property type="match status" value="1"/>
</dbReference>
<evidence type="ECO:0000313" key="11">
    <source>
        <dbReference type="Proteomes" id="UP000264702"/>
    </source>
</evidence>
<sequence length="467" mass="48785">MPAGAAHRLLRDCIQALALHRQSSRHAGEPPRRQRLSVVGCERSGDDAAAQPQPGRGLPASGCLLQLPGGAQRRLLRRRAEPAERALQRGLRLSVASVHLSFRSKVLVWGRALVTPLAEPKTGTAAPGRAGVRPALLLLLGIALVLAVLGSALAGSVHISLAEILGAVFRGRPLSTVDREILVSIRLPRIFAAVIAGSALSVSGLLFQGLFRNPLADPYVIGSSGGAVLGASVGIFLFPAVSVGGFSTITLLALAGSMTSITVVYAIARVNGRTPVVSLLLAGFAVSTMLSYSSYFLEALDQDFGVGSRVLASWLRGAISTPTWTQLVIAVILLATGLAGSLPLARRLNTLALGEEYASQLGLHIETVRILIILIGSILTAVAVSLGGLISFVGLIVPHVARLVLGPDHLRLLPVTALGGAIFLLIADTLARTILSPAEMPVGVLTAFVGGPFFLYLLRKTRQELQA</sequence>
<feature type="transmembrane region" description="Helical" evidence="9">
    <location>
        <begin position="136"/>
        <end position="169"/>
    </location>
</feature>
<dbReference type="Gene3D" id="1.10.3470.10">
    <property type="entry name" value="ABC transporter involved in vitamin B12 uptake, BtuC"/>
    <property type="match status" value="1"/>
</dbReference>
<feature type="region of interest" description="Disordered" evidence="8">
    <location>
        <begin position="42"/>
        <end position="61"/>
    </location>
</feature>
<dbReference type="GO" id="GO:0022857">
    <property type="term" value="F:transmembrane transporter activity"/>
    <property type="evidence" value="ECO:0007669"/>
    <property type="project" value="InterPro"/>
</dbReference>
<feature type="transmembrane region" description="Helical" evidence="9">
    <location>
        <begin position="219"/>
        <end position="240"/>
    </location>
</feature>
<keyword evidence="3" id="KW-0813">Transport</keyword>
<feature type="transmembrane region" description="Helical" evidence="9">
    <location>
        <begin position="279"/>
        <end position="297"/>
    </location>
</feature>
<dbReference type="SUPFAM" id="SSF81345">
    <property type="entry name" value="ABC transporter involved in vitamin B12 uptake, BtuC"/>
    <property type="match status" value="1"/>
</dbReference>
<keyword evidence="4" id="KW-1003">Cell membrane</keyword>
<evidence type="ECO:0000256" key="2">
    <source>
        <dbReference type="ARBA" id="ARBA00007935"/>
    </source>
</evidence>
<comment type="similarity">
    <text evidence="2">Belongs to the binding-protein-dependent transport system permease family. FecCD subfamily.</text>
</comment>
<name>A0A372IQA1_9BACT</name>
<evidence type="ECO:0000256" key="3">
    <source>
        <dbReference type="ARBA" id="ARBA00022448"/>
    </source>
</evidence>
<dbReference type="PANTHER" id="PTHR30472">
    <property type="entry name" value="FERRIC ENTEROBACTIN TRANSPORT SYSTEM PERMEASE PROTEIN"/>
    <property type="match status" value="1"/>
</dbReference>